<protein>
    <submittedName>
        <fullName evidence="1">HYES hydrolase</fullName>
    </submittedName>
</protein>
<proteinExistence type="predicted"/>
<dbReference type="Proteomes" id="UP000585317">
    <property type="component" value="Unassembled WGS sequence"/>
</dbReference>
<name>A0A7L4E6G9_HIRRU</name>
<keyword evidence="1" id="KW-0378">Hydrolase</keyword>
<dbReference type="GO" id="GO:0016787">
    <property type="term" value="F:hydrolase activity"/>
    <property type="evidence" value="ECO:0007669"/>
    <property type="project" value="UniProtKB-KW"/>
</dbReference>
<dbReference type="SUPFAM" id="SSF56784">
    <property type="entry name" value="HAD-like"/>
    <property type="match status" value="1"/>
</dbReference>
<gene>
    <name evidence="1" type="primary">Ephx2</name>
    <name evidence="1" type="ORF">HIRRUS_R03016</name>
</gene>
<feature type="non-terminal residue" evidence="1">
    <location>
        <position position="65"/>
    </location>
</feature>
<dbReference type="InterPro" id="IPR036412">
    <property type="entry name" value="HAD-like_sf"/>
</dbReference>
<dbReference type="InterPro" id="IPR052898">
    <property type="entry name" value="ACAD10-like"/>
</dbReference>
<dbReference type="EMBL" id="VZZX01002434">
    <property type="protein sequence ID" value="NXW69603.1"/>
    <property type="molecule type" value="Genomic_DNA"/>
</dbReference>
<reference evidence="1 2" key="1">
    <citation type="submission" date="2019-09" db="EMBL/GenBank/DDBJ databases">
        <title>Bird 10,000 Genomes (B10K) Project - Family phase.</title>
        <authorList>
            <person name="Zhang G."/>
        </authorList>
    </citation>
    <scope>NUCLEOTIDE SEQUENCE [LARGE SCALE GENOMIC DNA]</scope>
    <source>
        <strain evidence="1">B10K-DU-001-67</strain>
        <tissue evidence="1">Muscle</tissue>
    </source>
</reference>
<organism evidence="1 2">
    <name type="scientific">Hirundo rustica</name>
    <name type="common">Barn swallow</name>
    <dbReference type="NCBI Taxonomy" id="43150"/>
    <lineage>
        <taxon>Eukaryota</taxon>
        <taxon>Metazoa</taxon>
        <taxon>Chordata</taxon>
        <taxon>Craniata</taxon>
        <taxon>Vertebrata</taxon>
        <taxon>Euteleostomi</taxon>
        <taxon>Archelosauria</taxon>
        <taxon>Archosauria</taxon>
        <taxon>Dinosauria</taxon>
        <taxon>Saurischia</taxon>
        <taxon>Theropoda</taxon>
        <taxon>Coelurosauria</taxon>
        <taxon>Aves</taxon>
        <taxon>Neognathae</taxon>
        <taxon>Neoaves</taxon>
        <taxon>Telluraves</taxon>
        <taxon>Australaves</taxon>
        <taxon>Passeriformes</taxon>
        <taxon>Sylvioidea</taxon>
        <taxon>Hirundinidae</taxon>
        <taxon>Hirundo</taxon>
    </lineage>
</organism>
<sequence>GFRTCILSNSWLDDGAGRGRTSALLRRLRSRFQPLLESCRIGIRKPRPGAYGYALRELGARPQEV</sequence>
<dbReference type="AlphaFoldDB" id="A0A7L4E6G9"/>
<accession>A0A7L4E6G9</accession>
<evidence type="ECO:0000313" key="1">
    <source>
        <dbReference type="EMBL" id="NXW69603.1"/>
    </source>
</evidence>
<dbReference type="Gene3D" id="3.40.50.1000">
    <property type="entry name" value="HAD superfamily/HAD-like"/>
    <property type="match status" value="1"/>
</dbReference>
<dbReference type="PANTHER" id="PTHR47829">
    <property type="entry name" value="HYDROLASE, PUTATIVE (AFU_ORTHOLOGUE AFUA_1G12880)-RELATED"/>
    <property type="match status" value="1"/>
</dbReference>
<feature type="non-terminal residue" evidence="1">
    <location>
        <position position="1"/>
    </location>
</feature>
<comment type="caution">
    <text evidence="1">The sequence shown here is derived from an EMBL/GenBank/DDBJ whole genome shotgun (WGS) entry which is preliminary data.</text>
</comment>
<dbReference type="InterPro" id="IPR023214">
    <property type="entry name" value="HAD_sf"/>
</dbReference>
<evidence type="ECO:0000313" key="2">
    <source>
        <dbReference type="Proteomes" id="UP000585317"/>
    </source>
</evidence>
<dbReference type="PANTHER" id="PTHR47829:SF1">
    <property type="entry name" value="HAD FAMILY PHOSPHATASE"/>
    <property type="match status" value="1"/>
</dbReference>